<dbReference type="RefSeq" id="WP_164711515.1">
    <property type="nucleotide sequence ID" value="NZ_CP085954.1"/>
</dbReference>
<feature type="compositionally biased region" description="Basic and acidic residues" evidence="1">
    <location>
        <begin position="1"/>
        <end position="18"/>
    </location>
</feature>
<keyword evidence="2" id="KW-1133">Transmembrane helix</keyword>
<evidence type="ECO:0000256" key="2">
    <source>
        <dbReference type="SAM" id="Phobius"/>
    </source>
</evidence>
<evidence type="ECO:0000256" key="1">
    <source>
        <dbReference type="SAM" id="MobiDB-lite"/>
    </source>
</evidence>
<gene>
    <name evidence="3" type="ORF">NCTC10741_00942</name>
</gene>
<dbReference type="AlphaFoldDB" id="A0A3P8MA66"/>
<feature type="transmembrane region" description="Helical" evidence="2">
    <location>
        <begin position="410"/>
        <end position="431"/>
    </location>
</feature>
<proteinExistence type="predicted"/>
<feature type="compositionally biased region" description="Low complexity" evidence="1">
    <location>
        <begin position="141"/>
        <end position="172"/>
    </location>
</feature>
<feature type="compositionally biased region" description="Low complexity" evidence="1">
    <location>
        <begin position="63"/>
        <end position="121"/>
    </location>
</feature>
<organism evidence="3 4">
    <name type="scientific">Tsukamurella paurometabola</name>
    <name type="common">Corynebacterium paurometabolum</name>
    <dbReference type="NCBI Taxonomy" id="2061"/>
    <lineage>
        <taxon>Bacteria</taxon>
        <taxon>Bacillati</taxon>
        <taxon>Actinomycetota</taxon>
        <taxon>Actinomycetes</taxon>
        <taxon>Mycobacteriales</taxon>
        <taxon>Tsukamurellaceae</taxon>
        <taxon>Tsukamurella</taxon>
    </lineage>
</organism>
<dbReference type="Proteomes" id="UP000271626">
    <property type="component" value="Chromosome"/>
</dbReference>
<feature type="transmembrane region" description="Helical" evidence="2">
    <location>
        <begin position="382"/>
        <end position="403"/>
    </location>
</feature>
<sequence>MSEERRISLAELLAREGEPAPAPTGGRRRRHRGGENSITVAELTGEIPVVRDDAPAPGADTRAAQTEAQAAPAAPQAPQAPTTPQAAPQAQQAPAEPEVVTPEVEPEAAAPAAEPASAPRTDVPPQPDQDDDEPITSSFLAAAVADPGPAEAPAQQEPEAPAVDETPAPDEAPAARESRRSGLLRWNRGAKAQEREATAPSDEPAEADQPADAPAAEAPAAAQAADAPSENAPSENAPSEDDGKDYAWSRWDQAETPIMATADFNTAQVRERQSRFAEVEADDTVDVKPVAVPAPDVDAPAAPDTASMSAQQIDDARAEATPDFLAKTGDDVVDEDADEKSGGKGRGWLLLAGEVLLGLVAGAGLFYGFFKLWNWGGGKATIALTVVLAFIVIIGIVTFTHYLRKTTDYLTLGLALFVGLVITFGPLLMALGSN</sequence>
<keyword evidence="2" id="KW-0472">Membrane</keyword>
<evidence type="ECO:0000313" key="3">
    <source>
        <dbReference type="EMBL" id="VDR37830.1"/>
    </source>
</evidence>
<evidence type="ECO:0000313" key="4">
    <source>
        <dbReference type="Proteomes" id="UP000271626"/>
    </source>
</evidence>
<feature type="transmembrane region" description="Helical" evidence="2">
    <location>
        <begin position="348"/>
        <end position="370"/>
    </location>
</feature>
<keyword evidence="2" id="KW-0812">Transmembrane</keyword>
<name>A0A3P8MA66_TSUPA</name>
<feature type="region of interest" description="Disordered" evidence="1">
    <location>
        <begin position="1"/>
        <end position="252"/>
    </location>
</feature>
<protein>
    <submittedName>
        <fullName evidence="3">Uncharacterized protein</fullName>
    </submittedName>
</protein>
<dbReference type="EMBL" id="LR131273">
    <property type="protein sequence ID" value="VDR37830.1"/>
    <property type="molecule type" value="Genomic_DNA"/>
</dbReference>
<reference evidence="3 4" key="1">
    <citation type="submission" date="2018-12" db="EMBL/GenBank/DDBJ databases">
        <authorList>
            <consortium name="Pathogen Informatics"/>
        </authorList>
    </citation>
    <scope>NUCLEOTIDE SEQUENCE [LARGE SCALE GENOMIC DNA]</scope>
    <source>
        <strain evidence="3 4">NCTC10741</strain>
    </source>
</reference>
<feature type="compositionally biased region" description="Low complexity" evidence="1">
    <location>
        <begin position="199"/>
        <end position="233"/>
    </location>
</feature>
<accession>A0A3P8MA66</accession>